<organism evidence="8 9">
    <name type="scientific">Hungatella hathewayi</name>
    <dbReference type="NCBI Taxonomy" id="154046"/>
    <lineage>
        <taxon>Bacteria</taxon>
        <taxon>Bacillati</taxon>
        <taxon>Bacillota</taxon>
        <taxon>Clostridia</taxon>
        <taxon>Lachnospirales</taxon>
        <taxon>Lachnospiraceae</taxon>
        <taxon>Hungatella</taxon>
    </lineage>
</organism>
<keyword evidence="6" id="KW-0472">Membrane</keyword>
<sequence>MEIAVTTAVLATAACMLLGLYCLYLKNRIKKVEAERERQLSELEEKLQDEYSVRMVDKQAKLSALQSQINPHFLYNTLECIRSEALLYDCDSIARMAKALASFFRYSISKKENIVTLREEFNNIENYFLIQSYRFDDKFSFEILAAPEDREAYSCLIPKLSLQPIVENAIFHGLETKPDKGKVTIRVEMTEKNVIIIVSDDGVGIGREELERMRDSLKNSRKETDQEGKSPGERGNGIALTNVSQRIKLIFGEDYGLNLYSTKGIGTDVEIILPIMTDKSLI</sequence>
<dbReference type="Pfam" id="PF02518">
    <property type="entry name" value="HATPase_c"/>
    <property type="match status" value="1"/>
</dbReference>
<keyword evidence="6" id="KW-0812">Transmembrane</keyword>
<evidence type="ECO:0000313" key="8">
    <source>
        <dbReference type="EMBL" id="RGM07784.1"/>
    </source>
</evidence>
<dbReference type="SUPFAM" id="SSF55874">
    <property type="entry name" value="ATPase domain of HSP90 chaperone/DNA topoisomerase II/histidine kinase"/>
    <property type="match status" value="1"/>
</dbReference>
<dbReference type="GO" id="GO:0016020">
    <property type="term" value="C:membrane"/>
    <property type="evidence" value="ECO:0007669"/>
    <property type="project" value="InterPro"/>
</dbReference>
<feature type="region of interest" description="Disordered" evidence="5">
    <location>
        <begin position="215"/>
        <end position="237"/>
    </location>
</feature>
<evidence type="ECO:0000256" key="1">
    <source>
        <dbReference type="ARBA" id="ARBA00000085"/>
    </source>
</evidence>
<gene>
    <name evidence="8" type="ORF">DXC39_04720</name>
</gene>
<dbReference type="Proteomes" id="UP000261257">
    <property type="component" value="Unassembled WGS sequence"/>
</dbReference>
<feature type="transmembrane region" description="Helical" evidence="6">
    <location>
        <begin position="6"/>
        <end position="25"/>
    </location>
</feature>
<accession>A0A3E4UEG8</accession>
<keyword evidence="3 8" id="KW-0808">Transferase</keyword>
<evidence type="ECO:0000259" key="7">
    <source>
        <dbReference type="PROSITE" id="PS50109"/>
    </source>
</evidence>
<dbReference type="InterPro" id="IPR003594">
    <property type="entry name" value="HATPase_dom"/>
</dbReference>
<dbReference type="PROSITE" id="PS50109">
    <property type="entry name" value="HIS_KIN"/>
    <property type="match status" value="1"/>
</dbReference>
<proteinExistence type="predicted"/>
<evidence type="ECO:0000313" key="9">
    <source>
        <dbReference type="Proteomes" id="UP000261257"/>
    </source>
</evidence>
<dbReference type="PANTHER" id="PTHR34220">
    <property type="entry name" value="SENSOR HISTIDINE KINASE YPDA"/>
    <property type="match status" value="1"/>
</dbReference>
<keyword evidence="6" id="KW-1133">Transmembrane helix</keyword>
<keyword evidence="3 8" id="KW-0418">Kinase</keyword>
<reference evidence="8 9" key="1">
    <citation type="submission" date="2018-08" db="EMBL/GenBank/DDBJ databases">
        <title>A genome reference for cultivated species of the human gut microbiota.</title>
        <authorList>
            <person name="Zou Y."/>
            <person name="Xue W."/>
            <person name="Luo G."/>
        </authorList>
    </citation>
    <scope>NUCLEOTIDE SEQUENCE [LARGE SCALE GENOMIC DNA]</scope>
    <source>
        <strain evidence="8 9">TF05-11AC</strain>
    </source>
</reference>
<dbReference type="EC" id="2.7.13.3" evidence="2"/>
<dbReference type="PRINTS" id="PR00344">
    <property type="entry name" value="BCTRLSENSOR"/>
</dbReference>
<dbReference type="InterPro" id="IPR004358">
    <property type="entry name" value="Sig_transdc_His_kin-like_C"/>
</dbReference>
<evidence type="ECO:0000256" key="4">
    <source>
        <dbReference type="ARBA" id="ARBA00023012"/>
    </source>
</evidence>
<dbReference type="AlphaFoldDB" id="A0A3E4UEG8"/>
<keyword evidence="4" id="KW-0902">Two-component regulatory system</keyword>
<evidence type="ECO:0000256" key="3">
    <source>
        <dbReference type="ARBA" id="ARBA00022777"/>
    </source>
</evidence>
<protein>
    <recommendedName>
        <fullName evidence="2">histidine kinase</fullName>
        <ecNumber evidence="2">2.7.13.3</ecNumber>
    </recommendedName>
</protein>
<dbReference type="InterPro" id="IPR010559">
    <property type="entry name" value="Sig_transdc_His_kin_internal"/>
</dbReference>
<evidence type="ECO:0000256" key="2">
    <source>
        <dbReference type="ARBA" id="ARBA00012438"/>
    </source>
</evidence>
<comment type="caution">
    <text evidence="8">The sequence shown here is derived from an EMBL/GenBank/DDBJ whole genome shotgun (WGS) entry which is preliminary data.</text>
</comment>
<feature type="compositionally biased region" description="Basic and acidic residues" evidence="5">
    <location>
        <begin position="215"/>
        <end position="232"/>
    </location>
</feature>
<feature type="domain" description="Histidine kinase" evidence="7">
    <location>
        <begin position="162"/>
        <end position="277"/>
    </location>
</feature>
<dbReference type="SMART" id="SM00387">
    <property type="entry name" value="HATPase_c"/>
    <property type="match status" value="1"/>
</dbReference>
<dbReference type="RefSeq" id="WP_117621189.1">
    <property type="nucleotide sequence ID" value="NZ_QRQF01000003.1"/>
</dbReference>
<dbReference type="PANTHER" id="PTHR34220:SF7">
    <property type="entry name" value="SENSOR HISTIDINE KINASE YPDA"/>
    <property type="match status" value="1"/>
</dbReference>
<dbReference type="InterPro" id="IPR036890">
    <property type="entry name" value="HATPase_C_sf"/>
</dbReference>
<dbReference type="InterPro" id="IPR050640">
    <property type="entry name" value="Bact_2-comp_sensor_kinase"/>
</dbReference>
<dbReference type="InterPro" id="IPR005467">
    <property type="entry name" value="His_kinase_dom"/>
</dbReference>
<dbReference type="GO" id="GO:0000155">
    <property type="term" value="F:phosphorelay sensor kinase activity"/>
    <property type="evidence" value="ECO:0007669"/>
    <property type="project" value="InterPro"/>
</dbReference>
<dbReference type="Gene3D" id="3.30.565.10">
    <property type="entry name" value="Histidine kinase-like ATPase, C-terminal domain"/>
    <property type="match status" value="1"/>
</dbReference>
<evidence type="ECO:0000256" key="5">
    <source>
        <dbReference type="SAM" id="MobiDB-lite"/>
    </source>
</evidence>
<dbReference type="Pfam" id="PF06580">
    <property type="entry name" value="His_kinase"/>
    <property type="match status" value="1"/>
</dbReference>
<name>A0A3E4UEG8_9FIRM</name>
<evidence type="ECO:0000256" key="6">
    <source>
        <dbReference type="SAM" id="Phobius"/>
    </source>
</evidence>
<comment type="catalytic activity">
    <reaction evidence="1">
        <text>ATP + protein L-histidine = ADP + protein N-phospho-L-histidine.</text>
        <dbReference type="EC" id="2.7.13.3"/>
    </reaction>
</comment>
<dbReference type="EMBL" id="QSSQ01000002">
    <property type="protein sequence ID" value="RGM07784.1"/>
    <property type="molecule type" value="Genomic_DNA"/>
</dbReference>